<sequence>MMRRAPRATSTSMRSCMTRWSWSPRRVTAAFWLRVGSRIKWKNVCMLHNWETHYANNKVGFLKILHRYEITFTLPSVQRLSKDVREAPVPSLHLKLLSIMPVPEGYSVKCEYTAHKEGVLKEEMLLACEGGTGTCVRVVVQARVMDRHHGTPMLLDGVKCVGAELEYDSEHSDWHGFD</sequence>
<keyword evidence="4" id="KW-1185">Reference proteome</keyword>
<reference evidence="3 4" key="1">
    <citation type="journal article" date="2020" name="Nature">
        <title>Six reference-quality genomes reveal evolution of bat adaptations.</title>
        <authorList>
            <person name="Jebb D."/>
            <person name="Huang Z."/>
            <person name="Pippel M."/>
            <person name="Hughes G.M."/>
            <person name="Lavrichenko K."/>
            <person name="Devanna P."/>
            <person name="Winkler S."/>
            <person name="Jermiin L.S."/>
            <person name="Skirmuntt E.C."/>
            <person name="Katzourakis A."/>
            <person name="Burkitt-Gray L."/>
            <person name="Ray D.A."/>
            <person name="Sullivan K.A.M."/>
            <person name="Roscito J.G."/>
            <person name="Kirilenko B.M."/>
            <person name="Davalos L.M."/>
            <person name="Corthals A.P."/>
            <person name="Power M.L."/>
            <person name="Jones G."/>
            <person name="Ransome R.D."/>
            <person name="Dechmann D.K.N."/>
            <person name="Locatelli A.G."/>
            <person name="Puechmaille S.J."/>
            <person name="Fedrigo O."/>
            <person name="Jarvis E.D."/>
            <person name="Hiller M."/>
            <person name="Vernes S.C."/>
            <person name="Myers E.W."/>
            <person name="Teeling E.C."/>
        </authorList>
    </citation>
    <scope>NUCLEOTIDE SEQUENCE [LARGE SCALE GENOMIC DNA]</scope>
    <source>
        <strain evidence="3">MMyoMyo1</strain>
        <tissue evidence="3">Flight muscle</tissue>
    </source>
</reference>
<comment type="caution">
    <text evidence="3">The sequence shown here is derived from an EMBL/GenBank/DDBJ whole genome shotgun (WGS) entry which is preliminary data.</text>
</comment>
<dbReference type="EMBL" id="JABWUV010000009">
    <property type="protein sequence ID" value="KAF6329649.1"/>
    <property type="molecule type" value="Genomic_DNA"/>
</dbReference>
<evidence type="ECO:0000313" key="3">
    <source>
        <dbReference type="EMBL" id="KAF6329649.1"/>
    </source>
</evidence>
<evidence type="ECO:0000313" key="4">
    <source>
        <dbReference type="Proteomes" id="UP000527355"/>
    </source>
</evidence>
<dbReference type="PANTHER" id="PTHR13287:SF2">
    <property type="entry name" value="ADIPOSE-SECRETED SIGNALING PROTEIN"/>
    <property type="match status" value="1"/>
</dbReference>
<dbReference type="Pfam" id="PF15006">
    <property type="entry name" value="DUF4517"/>
    <property type="match status" value="1"/>
</dbReference>
<dbReference type="AlphaFoldDB" id="A0A7J7VX29"/>
<dbReference type="PANTHER" id="PTHR13287">
    <property type="entry name" value="ADIPOSE-SECRETED SIGNALING PROTEIN"/>
    <property type="match status" value="1"/>
</dbReference>
<gene>
    <name evidence="3" type="ORF">mMyoMyo1_001806</name>
</gene>
<evidence type="ECO:0000256" key="1">
    <source>
        <dbReference type="ARBA" id="ARBA00035018"/>
    </source>
</evidence>
<proteinExistence type="inferred from homology"/>
<organism evidence="3 4">
    <name type="scientific">Myotis myotis</name>
    <name type="common">Greater mouse-eared bat</name>
    <name type="synonym">Vespertilio myotis</name>
    <dbReference type="NCBI Taxonomy" id="51298"/>
    <lineage>
        <taxon>Eukaryota</taxon>
        <taxon>Metazoa</taxon>
        <taxon>Chordata</taxon>
        <taxon>Craniata</taxon>
        <taxon>Vertebrata</taxon>
        <taxon>Euteleostomi</taxon>
        <taxon>Mammalia</taxon>
        <taxon>Eutheria</taxon>
        <taxon>Laurasiatheria</taxon>
        <taxon>Chiroptera</taxon>
        <taxon>Yangochiroptera</taxon>
        <taxon>Vespertilionidae</taxon>
        <taxon>Myotis</taxon>
    </lineage>
</organism>
<comment type="similarity">
    <text evidence="1">Belongs to the ADISSP family.</text>
</comment>
<dbReference type="VEuPathDB" id="HostDB:CUNH20orf27"/>
<name>A0A7J7VX29_MYOMY</name>
<accession>A0A7J7VX29</accession>
<dbReference type="InterPro" id="IPR026794">
    <property type="entry name" value="ADISSP"/>
</dbReference>
<dbReference type="Proteomes" id="UP000527355">
    <property type="component" value="Unassembled WGS sequence"/>
</dbReference>
<protein>
    <recommendedName>
        <fullName evidence="2">Adipose-secreted signaling protein</fullName>
    </recommendedName>
</protein>
<evidence type="ECO:0000256" key="2">
    <source>
        <dbReference type="ARBA" id="ARBA00035300"/>
    </source>
</evidence>